<feature type="region of interest" description="Disordered" evidence="3">
    <location>
        <begin position="838"/>
        <end position="860"/>
    </location>
</feature>
<dbReference type="InterPro" id="IPR019804">
    <property type="entry name" value="Ras_G-nucl-exch_fac_CS"/>
</dbReference>
<feature type="domain" description="Ras-GEF" evidence="4">
    <location>
        <begin position="618"/>
        <end position="844"/>
    </location>
</feature>
<accession>A0ABY6K8P3</accession>
<dbReference type="Pfam" id="PF00595">
    <property type="entry name" value="PDZ"/>
    <property type="match status" value="1"/>
</dbReference>
<dbReference type="PROSITE" id="PS50212">
    <property type="entry name" value="RASGEF_NTER"/>
    <property type="match status" value="1"/>
</dbReference>
<dbReference type="InterPro" id="IPR029071">
    <property type="entry name" value="Ubiquitin-like_domsf"/>
</dbReference>
<feature type="region of interest" description="Disordered" evidence="3">
    <location>
        <begin position="474"/>
        <end position="494"/>
    </location>
</feature>
<dbReference type="Gene3D" id="1.20.870.10">
    <property type="entry name" value="Son of sevenless (SoS) protein Chain: S domain 1"/>
    <property type="match status" value="1"/>
</dbReference>
<reference evidence="8 9" key="1">
    <citation type="submission" date="2022-01" db="EMBL/GenBank/DDBJ databases">
        <title>A chromosomal length assembly of Cordylochernes scorpioides.</title>
        <authorList>
            <person name="Zeh D."/>
            <person name="Zeh J."/>
        </authorList>
    </citation>
    <scope>NUCLEOTIDE SEQUENCE [LARGE SCALE GENOMIC DNA]</scope>
    <source>
        <strain evidence="8">IN4F17</strain>
        <tissue evidence="8">Whole Body</tissue>
    </source>
</reference>
<evidence type="ECO:0000259" key="4">
    <source>
        <dbReference type="PROSITE" id="PS50009"/>
    </source>
</evidence>
<dbReference type="SMART" id="SM00147">
    <property type="entry name" value="RasGEF"/>
    <property type="match status" value="1"/>
</dbReference>
<name>A0ABY6K8P3_9ARAC</name>
<dbReference type="PROSITE" id="PS50200">
    <property type="entry name" value="RA"/>
    <property type="match status" value="1"/>
</dbReference>
<dbReference type="Gene3D" id="1.10.840.10">
    <property type="entry name" value="Ras guanine-nucleotide exchange factors catalytic domain"/>
    <property type="match status" value="1"/>
</dbReference>
<evidence type="ECO:0000259" key="6">
    <source>
        <dbReference type="PROSITE" id="PS50200"/>
    </source>
</evidence>
<evidence type="ECO:0000259" key="5">
    <source>
        <dbReference type="PROSITE" id="PS50106"/>
    </source>
</evidence>
<dbReference type="PANTHER" id="PTHR23113">
    <property type="entry name" value="GUANINE NUCLEOTIDE EXCHANGE FACTOR"/>
    <property type="match status" value="1"/>
</dbReference>
<dbReference type="Pfam" id="PF00618">
    <property type="entry name" value="RasGEF_N"/>
    <property type="match status" value="1"/>
</dbReference>
<dbReference type="InterPro" id="IPR001478">
    <property type="entry name" value="PDZ"/>
</dbReference>
<dbReference type="CDD" id="cd00155">
    <property type="entry name" value="RasGEF"/>
    <property type="match status" value="1"/>
</dbReference>
<dbReference type="Proteomes" id="UP001235939">
    <property type="component" value="Chromosome 03"/>
</dbReference>
<feature type="domain" description="N-terminal Ras-GEF" evidence="7">
    <location>
        <begin position="94"/>
        <end position="210"/>
    </location>
</feature>
<dbReference type="SUPFAM" id="SSF50156">
    <property type="entry name" value="PDZ domain-like"/>
    <property type="match status" value="1"/>
</dbReference>
<dbReference type="SMART" id="SM00228">
    <property type="entry name" value="PDZ"/>
    <property type="match status" value="1"/>
</dbReference>
<dbReference type="PANTHER" id="PTHR23113:SF249">
    <property type="entry name" value="RAP GUANINE NUCLEOTIDE EXCHANGE FACTOR 6"/>
    <property type="match status" value="1"/>
</dbReference>
<dbReference type="SUPFAM" id="SSF54236">
    <property type="entry name" value="Ubiquitin-like"/>
    <property type="match status" value="1"/>
</dbReference>
<dbReference type="PROSITE" id="PS00720">
    <property type="entry name" value="RASGEF"/>
    <property type="match status" value="1"/>
</dbReference>
<evidence type="ECO:0000313" key="9">
    <source>
        <dbReference type="Proteomes" id="UP001235939"/>
    </source>
</evidence>
<feature type="compositionally biased region" description="Polar residues" evidence="3">
    <location>
        <begin position="474"/>
        <end position="491"/>
    </location>
</feature>
<feature type="compositionally biased region" description="Polar residues" evidence="3">
    <location>
        <begin position="1009"/>
        <end position="1019"/>
    </location>
</feature>
<dbReference type="SMART" id="SM00229">
    <property type="entry name" value="RasGEFN"/>
    <property type="match status" value="1"/>
</dbReference>
<dbReference type="Pfam" id="PF00788">
    <property type="entry name" value="RA"/>
    <property type="match status" value="1"/>
</dbReference>
<dbReference type="EMBL" id="CP092865">
    <property type="protein sequence ID" value="UYV64897.1"/>
    <property type="molecule type" value="Genomic_DNA"/>
</dbReference>
<keyword evidence="1 2" id="KW-0344">Guanine-nucleotide releasing factor</keyword>
<dbReference type="CDD" id="cd01785">
    <property type="entry name" value="RA_PDZ-GEF1"/>
    <property type="match status" value="1"/>
</dbReference>
<evidence type="ECO:0000259" key="7">
    <source>
        <dbReference type="PROSITE" id="PS50212"/>
    </source>
</evidence>
<evidence type="ECO:0000256" key="2">
    <source>
        <dbReference type="PROSITE-ProRule" id="PRU00168"/>
    </source>
</evidence>
<gene>
    <name evidence="8" type="ORF">LAZ67_3002320</name>
</gene>
<keyword evidence="9" id="KW-1185">Reference proteome</keyword>
<feature type="region of interest" description="Disordered" evidence="3">
    <location>
        <begin position="963"/>
        <end position="1060"/>
    </location>
</feature>
<organism evidence="8 9">
    <name type="scientific">Cordylochernes scorpioides</name>
    <dbReference type="NCBI Taxonomy" id="51811"/>
    <lineage>
        <taxon>Eukaryota</taxon>
        <taxon>Metazoa</taxon>
        <taxon>Ecdysozoa</taxon>
        <taxon>Arthropoda</taxon>
        <taxon>Chelicerata</taxon>
        <taxon>Arachnida</taxon>
        <taxon>Pseudoscorpiones</taxon>
        <taxon>Cheliferoidea</taxon>
        <taxon>Chernetidae</taxon>
        <taxon>Cordylochernes</taxon>
    </lineage>
</organism>
<feature type="region of interest" description="Disordered" evidence="3">
    <location>
        <begin position="900"/>
        <end position="948"/>
    </location>
</feature>
<feature type="compositionally biased region" description="Low complexity" evidence="3">
    <location>
        <begin position="919"/>
        <end position="932"/>
    </location>
</feature>
<dbReference type="InterPro" id="IPR008937">
    <property type="entry name" value="Ras-like_GEF"/>
</dbReference>
<dbReference type="InterPro" id="IPR023578">
    <property type="entry name" value="Ras_GEF_dom_sf"/>
</dbReference>
<feature type="domain" description="Ras-associating" evidence="6">
    <location>
        <begin position="499"/>
        <end position="584"/>
    </location>
</feature>
<feature type="compositionally biased region" description="Low complexity" evidence="3">
    <location>
        <begin position="1020"/>
        <end position="1042"/>
    </location>
</feature>
<dbReference type="InterPro" id="IPR036964">
    <property type="entry name" value="RASGEF_cat_dom_sf"/>
</dbReference>
<dbReference type="InterPro" id="IPR036034">
    <property type="entry name" value="PDZ_sf"/>
</dbReference>
<dbReference type="CDD" id="cd06755">
    <property type="entry name" value="PDZ_RapGEF2_RapGEF6-like"/>
    <property type="match status" value="1"/>
</dbReference>
<protein>
    <submittedName>
        <fullName evidence="8">RAPGEF2</fullName>
    </submittedName>
</protein>
<dbReference type="InterPro" id="IPR000159">
    <property type="entry name" value="RA_dom"/>
</dbReference>
<feature type="domain" description="PDZ" evidence="5">
    <location>
        <begin position="213"/>
        <end position="284"/>
    </location>
</feature>
<dbReference type="Gene3D" id="3.10.20.90">
    <property type="entry name" value="Phosphatidylinositol 3-kinase Catalytic Subunit, Chain A, domain 1"/>
    <property type="match status" value="1"/>
</dbReference>
<evidence type="ECO:0000313" key="8">
    <source>
        <dbReference type="EMBL" id="UYV64897.1"/>
    </source>
</evidence>
<evidence type="ECO:0000256" key="1">
    <source>
        <dbReference type="ARBA" id="ARBA00022658"/>
    </source>
</evidence>
<dbReference type="PROSITE" id="PS50106">
    <property type="entry name" value="PDZ"/>
    <property type="match status" value="1"/>
</dbReference>
<proteinExistence type="predicted"/>
<sequence>MAELVGISERHEYQHKATKRSKFECSEEYVSSFGVSGPGHTLHEGTMRAKMEDCQFALVAQSDYVNIMNRGEEIIRRHEENGRVVLLTEQRHPQGYLVIRGTPDHLIRQLLEDHGASDENYVEDFLLTYRTFLPSPRSVALQLLAWLQDPELRDRTARVLLIWVSKHFATDFETDSEMMDLLERMEACLDTNKMVHQLTLLNVNCANKARSRTVTLARSTRDDVLHFSILGGYERGFGIFVSKVARPSKADEVGLRRGDQILEVNGQSFERVSHARALEILRGTTHLSITVRANWQVLSGLTIPNQLAVPGFKEMLNTPENSPRQRKAAPVPQPEPGWPNRSASLVPPVHTADTPPDKKGFMTIGHRRAKLKKALAKINIISKSLNRSVISLLDSTILFSLLFHQSVPGSWCTVQSCTPIPHSISSWNWCNLCTRDKKQQHTFSNPFCINLHLSCAFHIESHLNSSDDSLYSTAGNGTGNQLSHSQSNPDLTATPADYPEHVLKVYKGAECKHLLVHRETTAHEVVMLALREFGLTGPSSDFSLCEVSAAMGGTLKQRRLPDHLASLAERIPLAGRYYLKNNASTEPLVPDDLAADGTEELCVQELLRETQVHLLQLNSVELAAQLTLEDYTVFRQIEPTEYIDDLFELDSPYNTPMLTRFAELVNKEMFWVVTEVCSEHNCSLRMKIIKQFIKVARQCKECHNFNSMFAILSGLGHSAVSRLRQSWEKLPSKYVKIFEDLQDLMDPCRNMCKYRNLLSSDNSPTIPFYPVVKKDLTFIHLGNSSEIGGLVNFEKLRMIAKEVRQLMKMCDSPYDLMSMLEVGTGLTSAMAALNSQATGAIHSRNRQRKKSLSQPQPKKMFEEAQMVRRVKAYLSNLKVIEDEEKLHSLSLDCEPLSSSAVAPLPGNMPSAPSRRRHPSPTLSSASSTSTTSEQQRRPAGPKFGTVSPQAVRKLLSLADNSRVRTAAPPRPPHLQSPAALRQRCHGRSHSDSKPLDAESSSVAGGLLRKSQTISSDSLANDSGHGSSADNSSAGSNHSPSSAPRHRTTGSPPVWDYTTHL</sequence>
<dbReference type="SUPFAM" id="SSF48366">
    <property type="entry name" value="Ras GEF"/>
    <property type="match status" value="1"/>
</dbReference>
<dbReference type="SMART" id="SM00314">
    <property type="entry name" value="RA"/>
    <property type="match status" value="1"/>
</dbReference>
<dbReference type="InterPro" id="IPR001895">
    <property type="entry name" value="RASGEF_cat_dom"/>
</dbReference>
<dbReference type="Gene3D" id="2.30.42.10">
    <property type="match status" value="1"/>
</dbReference>
<dbReference type="InterPro" id="IPR000651">
    <property type="entry name" value="Ras-like_Gua-exchang_fac_N"/>
</dbReference>
<dbReference type="Pfam" id="PF00617">
    <property type="entry name" value="RasGEF"/>
    <property type="match status" value="1"/>
</dbReference>
<evidence type="ECO:0000256" key="3">
    <source>
        <dbReference type="SAM" id="MobiDB-lite"/>
    </source>
</evidence>
<dbReference type="CDD" id="cd06224">
    <property type="entry name" value="REM"/>
    <property type="match status" value="1"/>
</dbReference>
<dbReference type="PROSITE" id="PS50009">
    <property type="entry name" value="RASGEF_CAT"/>
    <property type="match status" value="1"/>
</dbReference>
<feature type="region of interest" description="Disordered" evidence="3">
    <location>
        <begin position="314"/>
        <end position="349"/>
    </location>
</feature>